<dbReference type="PANTHER" id="PTHR43244:SF1">
    <property type="entry name" value="5,10-METHYLENETETRAHYDROMETHANOPTERIN REDUCTASE"/>
    <property type="match status" value="1"/>
</dbReference>
<dbReference type="CDD" id="cd01097">
    <property type="entry name" value="Tetrahydromethanopterin_reductase"/>
    <property type="match status" value="1"/>
</dbReference>
<keyword evidence="4" id="KW-1185">Reference proteome</keyword>
<dbReference type="InterPro" id="IPR036661">
    <property type="entry name" value="Luciferase-like_sf"/>
</dbReference>
<feature type="domain" description="Luciferase-like" evidence="2">
    <location>
        <begin position="9"/>
        <end position="232"/>
    </location>
</feature>
<protein>
    <recommendedName>
        <fullName evidence="2">Luciferase-like domain-containing protein</fullName>
    </recommendedName>
</protein>
<evidence type="ECO:0000259" key="2">
    <source>
        <dbReference type="Pfam" id="PF00296"/>
    </source>
</evidence>
<name>A0ABQ6JSF7_9MICO</name>
<sequence length="289" mass="30930">MTDYGHDIEFGTFITPVNRPPRQAVERAQLAERLGFDLATFQDHPYQPAFHDTWTLISFVAASTSRIRLAGNVHNLPLRQPAVLARSIASLDLLTEGRVEFGLGAGGFWDAIEAMGGRRLAPADAVTALSQAIDVIRGVWDVDGEGRLVAGGEFHHVDGAKRGPRPAHDVPIWIGAYKPRMLRLVGEKADGWLPSLGYLQPGDLEAGNARIDEAAQAAGREPGSVRRLVNTGALGDTAQQVEILTTLALDHGFSVFIVPGDDPSALEAFAAEVAPRVREAVAAARRPAG</sequence>
<dbReference type="PANTHER" id="PTHR43244">
    <property type="match status" value="1"/>
</dbReference>
<dbReference type="InterPro" id="IPR011251">
    <property type="entry name" value="Luciferase-like_dom"/>
</dbReference>
<evidence type="ECO:0000256" key="1">
    <source>
        <dbReference type="ARBA" id="ARBA00023002"/>
    </source>
</evidence>
<proteinExistence type="predicted"/>
<dbReference type="EMBL" id="BSVA01000001">
    <property type="protein sequence ID" value="GMA91073.1"/>
    <property type="molecule type" value="Genomic_DNA"/>
</dbReference>
<dbReference type="Proteomes" id="UP001157069">
    <property type="component" value="Unassembled WGS sequence"/>
</dbReference>
<organism evidence="3 4">
    <name type="scientific">Homoserinibacter gongjuensis</name>
    <dbReference type="NCBI Taxonomy" id="1162968"/>
    <lineage>
        <taxon>Bacteria</taxon>
        <taxon>Bacillati</taxon>
        <taxon>Actinomycetota</taxon>
        <taxon>Actinomycetes</taxon>
        <taxon>Micrococcales</taxon>
        <taxon>Microbacteriaceae</taxon>
        <taxon>Homoserinibacter</taxon>
    </lineage>
</organism>
<accession>A0ABQ6JSF7</accession>
<evidence type="ECO:0000313" key="3">
    <source>
        <dbReference type="EMBL" id="GMA91073.1"/>
    </source>
</evidence>
<dbReference type="SUPFAM" id="SSF51679">
    <property type="entry name" value="Bacterial luciferase-like"/>
    <property type="match status" value="1"/>
</dbReference>
<keyword evidence="1" id="KW-0560">Oxidoreductase</keyword>
<dbReference type="Pfam" id="PF00296">
    <property type="entry name" value="Bac_luciferase"/>
    <property type="match status" value="1"/>
</dbReference>
<comment type="caution">
    <text evidence="3">The sequence shown here is derived from an EMBL/GenBank/DDBJ whole genome shotgun (WGS) entry which is preliminary data.</text>
</comment>
<dbReference type="RefSeq" id="WP_348533835.1">
    <property type="nucleotide sequence ID" value="NZ_BSVA01000001.1"/>
</dbReference>
<gene>
    <name evidence="3" type="ORF">GCM10025869_16020</name>
</gene>
<evidence type="ECO:0000313" key="4">
    <source>
        <dbReference type="Proteomes" id="UP001157069"/>
    </source>
</evidence>
<dbReference type="Gene3D" id="3.20.20.30">
    <property type="entry name" value="Luciferase-like domain"/>
    <property type="match status" value="1"/>
</dbReference>
<dbReference type="InterPro" id="IPR050564">
    <property type="entry name" value="F420-G6PD/mer"/>
</dbReference>
<reference evidence="4" key="1">
    <citation type="journal article" date="2019" name="Int. J. Syst. Evol. Microbiol.">
        <title>The Global Catalogue of Microorganisms (GCM) 10K type strain sequencing project: providing services to taxonomists for standard genome sequencing and annotation.</title>
        <authorList>
            <consortium name="The Broad Institute Genomics Platform"/>
            <consortium name="The Broad Institute Genome Sequencing Center for Infectious Disease"/>
            <person name="Wu L."/>
            <person name="Ma J."/>
        </authorList>
    </citation>
    <scope>NUCLEOTIDE SEQUENCE [LARGE SCALE GENOMIC DNA]</scope>
    <source>
        <strain evidence="4">NBRC 108755</strain>
    </source>
</reference>